<organism evidence="2 3">
    <name type="scientific">Nostocoides jenkinsii Ben 74</name>
    <dbReference type="NCBI Taxonomy" id="1193518"/>
    <lineage>
        <taxon>Bacteria</taxon>
        <taxon>Bacillati</taxon>
        <taxon>Actinomycetota</taxon>
        <taxon>Actinomycetes</taxon>
        <taxon>Micrococcales</taxon>
        <taxon>Intrasporangiaceae</taxon>
        <taxon>Nostocoides</taxon>
    </lineage>
</organism>
<evidence type="ECO:0000313" key="2">
    <source>
        <dbReference type="EMBL" id="CCI53371.1"/>
    </source>
</evidence>
<sequence>MTANTTLRIVPGTRIDDIHADYLRCRAQLTDALSALDAAFDRCRSVTDRQHDRPVAPALVTINEAATYLGVARRTVDRLIASGALPVVRVLTAPRIRLADLDAMIREQ</sequence>
<accession>A0A077M7U3</accession>
<dbReference type="AlphaFoldDB" id="A0A077M7U3"/>
<dbReference type="STRING" id="1193518.BN13_380022"/>
<evidence type="ECO:0000313" key="3">
    <source>
        <dbReference type="Proteomes" id="UP000035720"/>
    </source>
</evidence>
<comment type="caution">
    <text evidence="2">The sequence shown here is derived from an EMBL/GenBank/DDBJ whole genome shotgun (WGS) entry which is preliminary data.</text>
</comment>
<dbReference type="InterPro" id="IPR041657">
    <property type="entry name" value="HTH_17"/>
</dbReference>
<dbReference type="Proteomes" id="UP000035720">
    <property type="component" value="Unassembled WGS sequence"/>
</dbReference>
<name>A0A077M7U3_9MICO</name>
<feature type="domain" description="Helix-turn-helix" evidence="1">
    <location>
        <begin position="59"/>
        <end position="108"/>
    </location>
</feature>
<dbReference type="GO" id="GO:0003677">
    <property type="term" value="F:DNA binding"/>
    <property type="evidence" value="ECO:0007669"/>
    <property type="project" value="InterPro"/>
</dbReference>
<evidence type="ECO:0000259" key="1">
    <source>
        <dbReference type="Pfam" id="PF12728"/>
    </source>
</evidence>
<dbReference type="EMBL" id="CAJC01000148">
    <property type="protein sequence ID" value="CCI53371.1"/>
    <property type="molecule type" value="Genomic_DNA"/>
</dbReference>
<reference evidence="2 3" key="1">
    <citation type="journal article" date="2013" name="ISME J.">
        <title>A metabolic model for members of the genus Tetrasphaera involved in enhanced biological phosphorus removal.</title>
        <authorList>
            <person name="Kristiansen R."/>
            <person name="Nguyen H.T.T."/>
            <person name="Saunders A.M."/>
            <person name="Nielsen J.L."/>
            <person name="Wimmer R."/>
            <person name="Le V.Q."/>
            <person name="McIlroy S.J."/>
            <person name="Petrovski S."/>
            <person name="Seviour R.J."/>
            <person name="Calteau A."/>
            <person name="Nielsen K.L."/>
            <person name="Nielsen P.H."/>
        </authorList>
    </citation>
    <scope>NUCLEOTIDE SEQUENCE [LARGE SCALE GENOMIC DNA]</scope>
    <source>
        <strain evidence="2 3">Ben 74</strain>
    </source>
</reference>
<dbReference type="Pfam" id="PF12728">
    <property type="entry name" value="HTH_17"/>
    <property type="match status" value="1"/>
</dbReference>
<dbReference type="SUPFAM" id="SSF46955">
    <property type="entry name" value="Putative DNA-binding domain"/>
    <property type="match status" value="1"/>
</dbReference>
<dbReference type="NCBIfam" id="TIGR01764">
    <property type="entry name" value="excise"/>
    <property type="match status" value="1"/>
</dbReference>
<dbReference type="InterPro" id="IPR010093">
    <property type="entry name" value="SinI_DNA-bd"/>
</dbReference>
<dbReference type="RefSeq" id="WP_048545642.1">
    <property type="nucleotide sequence ID" value="NZ_HF571038.1"/>
</dbReference>
<keyword evidence="3" id="KW-1185">Reference proteome</keyword>
<protein>
    <recommendedName>
        <fullName evidence="1">Helix-turn-helix domain-containing protein</fullName>
    </recommendedName>
</protein>
<gene>
    <name evidence="2" type="ORF">BN13_380022</name>
</gene>
<dbReference type="InterPro" id="IPR009061">
    <property type="entry name" value="DNA-bd_dom_put_sf"/>
</dbReference>
<proteinExistence type="predicted"/>